<feature type="compositionally biased region" description="Gly residues" evidence="7">
    <location>
        <begin position="77"/>
        <end position="90"/>
    </location>
</feature>
<dbReference type="Pfam" id="PF04099">
    <property type="entry name" value="Sybindin"/>
    <property type="match status" value="1"/>
</dbReference>
<reference evidence="8" key="1">
    <citation type="submission" date="2013-08" db="EMBL/GenBank/DDBJ databases">
        <title>Gene expansion shapes genome architecture in the human pathogen Lichtheimia corymbifera: an evolutionary genomics analysis in the ancient terrestrial Mucorales (Mucoromycotina).</title>
        <authorList>
            <person name="Schwartze V.U."/>
            <person name="Winter S."/>
            <person name="Shelest E."/>
            <person name="Marcet-Houben M."/>
            <person name="Horn F."/>
            <person name="Wehner S."/>
            <person name="Hoffmann K."/>
            <person name="Riege K."/>
            <person name="Sammeth M."/>
            <person name="Nowrousian M."/>
            <person name="Valiante V."/>
            <person name="Linde J."/>
            <person name="Jacobsen I.D."/>
            <person name="Marz M."/>
            <person name="Brakhage A.A."/>
            <person name="Gabaldon T."/>
            <person name="Bocker S."/>
            <person name="Voigt K."/>
        </authorList>
    </citation>
    <scope>NUCLEOTIDE SEQUENCE [LARGE SCALE GENOMIC DNA]</scope>
    <source>
        <strain evidence="8">FSU 9682</strain>
    </source>
</reference>
<evidence type="ECO:0000256" key="2">
    <source>
        <dbReference type="ARBA" id="ARBA00022824"/>
    </source>
</evidence>
<keyword evidence="1 6" id="KW-0813">Transport</keyword>
<keyword evidence="2 6" id="KW-0256">Endoplasmic reticulum</keyword>
<dbReference type="Proteomes" id="UP000027586">
    <property type="component" value="Unassembled WGS sequence"/>
</dbReference>
<feature type="region of interest" description="Disordered" evidence="7">
    <location>
        <begin position="212"/>
        <end position="247"/>
    </location>
</feature>
<gene>
    <name evidence="8" type="ORF">LCOR_02342.1</name>
</gene>
<dbReference type="SUPFAM" id="SSF64356">
    <property type="entry name" value="SNARE-like"/>
    <property type="match status" value="1"/>
</dbReference>
<comment type="similarity">
    <text evidence="5">Belongs to the TRAPP small subunits family. BET5 subfamily.</text>
</comment>
<keyword evidence="4 6" id="KW-0333">Golgi apparatus</keyword>
<evidence type="ECO:0000256" key="6">
    <source>
        <dbReference type="RuleBase" id="RU366065"/>
    </source>
</evidence>
<keyword evidence="3 6" id="KW-0931">ER-Golgi transport</keyword>
<dbReference type="OrthoDB" id="3364529at2759"/>
<protein>
    <recommendedName>
        <fullName evidence="6">Trafficking protein particle complex subunit</fullName>
    </recommendedName>
</protein>
<evidence type="ECO:0000313" key="8">
    <source>
        <dbReference type="EMBL" id="CDH50634.1"/>
    </source>
</evidence>
<dbReference type="InterPro" id="IPR007233">
    <property type="entry name" value="TRAPPC"/>
</dbReference>
<dbReference type="GO" id="GO:0006888">
    <property type="term" value="P:endoplasmic reticulum to Golgi vesicle-mediated transport"/>
    <property type="evidence" value="ECO:0007669"/>
    <property type="project" value="UniProtKB-UniRule"/>
</dbReference>
<dbReference type="AlphaFoldDB" id="A0A068RKX8"/>
<dbReference type="GO" id="GO:0005783">
    <property type="term" value="C:endoplasmic reticulum"/>
    <property type="evidence" value="ECO:0007669"/>
    <property type="project" value="UniProtKB-SubCell"/>
</dbReference>
<keyword evidence="9" id="KW-1185">Reference proteome</keyword>
<dbReference type="GO" id="GO:0005794">
    <property type="term" value="C:Golgi apparatus"/>
    <property type="evidence" value="ECO:0007669"/>
    <property type="project" value="UniProtKB-SubCell"/>
</dbReference>
<dbReference type="SMART" id="SM01399">
    <property type="entry name" value="Sybindin"/>
    <property type="match status" value="1"/>
</dbReference>
<dbReference type="PANTHER" id="PTHR23249">
    <property type="entry name" value="TRAFFICKING PROTEIN PARTICLE COMPLEX SUBUNIT"/>
    <property type="match status" value="1"/>
</dbReference>
<feature type="region of interest" description="Disordered" evidence="7">
    <location>
        <begin position="26"/>
        <end position="105"/>
    </location>
</feature>
<organism evidence="8 9">
    <name type="scientific">Lichtheimia corymbifera JMRC:FSU:9682</name>
    <dbReference type="NCBI Taxonomy" id="1263082"/>
    <lineage>
        <taxon>Eukaryota</taxon>
        <taxon>Fungi</taxon>
        <taxon>Fungi incertae sedis</taxon>
        <taxon>Mucoromycota</taxon>
        <taxon>Mucoromycotina</taxon>
        <taxon>Mucoromycetes</taxon>
        <taxon>Mucorales</taxon>
        <taxon>Lichtheimiaceae</taxon>
        <taxon>Lichtheimia</taxon>
    </lineage>
</organism>
<dbReference type="EMBL" id="CBTN010000007">
    <property type="protein sequence ID" value="CDH50634.1"/>
    <property type="molecule type" value="Genomic_DNA"/>
</dbReference>
<evidence type="ECO:0000256" key="5">
    <source>
        <dbReference type="ARBA" id="ARBA00038167"/>
    </source>
</evidence>
<evidence type="ECO:0000256" key="7">
    <source>
        <dbReference type="SAM" id="MobiDB-lite"/>
    </source>
</evidence>
<dbReference type="Gene3D" id="3.30.450.70">
    <property type="match status" value="1"/>
</dbReference>
<proteinExistence type="inferred from homology"/>
<comment type="caution">
    <text evidence="8">The sequence shown here is derived from an EMBL/GenBank/DDBJ whole genome shotgun (WGS) entry which is preliminary data.</text>
</comment>
<evidence type="ECO:0000256" key="1">
    <source>
        <dbReference type="ARBA" id="ARBA00022448"/>
    </source>
</evidence>
<dbReference type="InterPro" id="IPR011012">
    <property type="entry name" value="Longin-like_dom_sf"/>
</dbReference>
<dbReference type="GO" id="GO:0030008">
    <property type="term" value="C:TRAPP complex"/>
    <property type="evidence" value="ECO:0007669"/>
    <property type="project" value="UniProtKB-UniRule"/>
</dbReference>
<dbReference type="VEuPathDB" id="FungiDB:LCOR_02342.1"/>
<accession>A0A068RKX8</accession>
<name>A0A068RKX8_9FUNG</name>
<feature type="compositionally biased region" description="Polar residues" evidence="7">
    <location>
        <begin position="26"/>
        <end position="42"/>
    </location>
</feature>
<feature type="compositionally biased region" description="Low complexity" evidence="7">
    <location>
        <begin position="43"/>
        <end position="70"/>
    </location>
</feature>
<dbReference type="CDD" id="cd14855">
    <property type="entry name" value="TRAPPC1_MUM2"/>
    <property type="match status" value="1"/>
</dbReference>
<comment type="subunit">
    <text evidence="6">Part of the multisubunit transport protein particle (TRAPP) complex.</text>
</comment>
<feature type="compositionally biased region" description="Polar residues" evidence="7">
    <location>
        <begin position="226"/>
        <end position="239"/>
    </location>
</feature>
<sequence>MTIYNLYIFDRHCQCIYYQKWHHKTPSNNATPSTSMSQTGHNTTTMGSSSRLGGLTTSSSRFSASSPGSSALDHHSGGSGTGTTAGGGGPASSMTRSGDDRLLQTQPSGLAAGSVMSIEEEAKLVYGVVFSLRNFVRKLSADQDEFISYRTSTYRLHYYETPTGLKFVMNSDANTESLRAVLKQIYVQLYVDFVVKNGLMKFEDTRWEISQGALPPDQQQQQQQQGSMNDMSTSGNGTARPSAPPPGNICNELFRIAVDRFIRSLPVFE</sequence>
<evidence type="ECO:0000313" key="9">
    <source>
        <dbReference type="Proteomes" id="UP000027586"/>
    </source>
</evidence>
<evidence type="ECO:0000256" key="3">
    <source>
        <dbReference type="ARBA" id="ARBA00022892"/>
    </source>
</evidence>
<comment type="subcellular location">
    <subcellularLocation>
        <location evidence="6">Endoplasmic reticulum</location>
    </subcellularLocation>
    <subcellularLocation>
        <location evidence="6">Golgi apparatus</location>
        <location evidence="6">cis-Golgi network</location>
    </subcellularLocation>
</comment>
<evidence type="ECO:0000256" key="4">
    <source>
        <dbReference type="ARBA" id="ARBA00023034"/>
    </source>
</evidence>
<dbReference type="PANTHER" id="PTHR23249:SF16">
    <property type="entry name" value="TRAFFICKING PROTEIN PARTICLE COMPLEX SUBUNIT 1"/>
    <property type="match status" value="1"/>
</dbReference>
<dbReference type="STRING" id="1263082.A0A068RKX8"/>